<dbReference type="RefSeq" id="WP_203756609.1">
    <property type="nucleotide sequence ID" value="NZ_BONF01000056.1"/>
</dbReference>
<feature type="transmembrane region" description="Helical" evidence="1">
    <location>
        <begin position="24"/>
        <end position="44"/>
    </location>
</feature>
<dbReference type="InterPro" id="IPR051784">
    <property type="entry name" value="Nod_factor_ABC_transporter"/>
</dbReference>
<keyword evidence="1" id="KW-0472">Membrane</keyword>
<dbReference type="PANTHER" id="PTHR43229:SF6">
    <property type="entry name" value="ABC-TYPE MULTIDRUG TRANSPORT SYSTEM, PERMEASE COMPONENT"/>
    <property type="match status" value="1"/>
</dbReference>
<comment type="caution">
    <text evidence="2">The sequence shown here is derived from an EMBL/GenBank/DDBJ whole genome shotgun (WGS) entry which is preliminary data.</text>
</comment>
<dbReference type="PANTHER" id="PTHR43229">
    <property type="entry name" value="NODULATION PROTEIN J"/>
    <property type="match status" value="1"/>
</dbReference>
<proteinExistence type="predicted"/>
<gene>
    <name evidence="2" type="ORF">Cba03nite_73150</name>
</gene>
<evidence type="ECO:0000313" key="2">
    <source>
        <dbReference type="EMBL" id="GIF85966.1"/>
    </source>
</evidence>
<dbReference type="AlphaFoldDB" id="A0A8J3JS15"/>
<feature type="transmembrane region" description="Helical" evidence="1">
    <location>
        <begin position="64"/>
        <end position="83"/>
    </location>
</feature>
<evidence type="ECO:0000256" key="1">
    <source>
        <dbReference type="SAM" id="Phobius"/>
    </source>
</evidence>
<evidence type="ECO:0000313" key="3">
    <source>
        <dbReference type="Proteomes" id="UP000601223"/>
    </source>
</evidence>
<accession>A0A8J3JS15</accession>
<reference evidence="2 3" key="1">
    <citation type="submission" date="2021-01" db="EMBL/GenBank/DDBJ databases">
        <title>Whole genome shotgun sequence of Catellatospora bangladeshensis NBRC 107357.</title>
        <authorList>
            <person name="Komaki H."/>
            <person name="Tamura T."/>
        </authorList>
    </citation>
    <scope>NUCLEOTIDE SEQUENCE [LARGE SCALE GENOMIC DNA]</scope>
    <source>
        <strain evidence="2 3">NBRC 107357</strain>
    </source>
</reference>
<feature type="transmembrane region" description="Helical" evidence="1">
    <location>
        <begin position="152"/>
        <end position="174"/>
    </location>
</feature>
<name>A0A8J3JS15_9ACTN</name>
<keyword evidence="1" id="KW-0812">Transmembrane</keyword>
<sequence length="273" mass="29166">MRHALRVIAAEALKQHRRSFGRPLVVASMLLWPVLQLAATYYTMLPVLDTPGIASRWPDAAQPARLLAFLAAGAFAYLFYFSLVQSAWHFSFERISGTIELLFLSPASRLALVFANGTGALVQNTWLAGCFAVAAASAGGALHVAHPGMYAVAALALVVPAIVWGAFLNSLLVFSRDSAFLYTLLDDPLWFVSGVRLPLFAMPLAIKAVGLAFPLTSSLIVLRGALLDAQPLSALLEPLALLTGLCALLFAATAALLRLGEARAQRTGSMQLY</sequence>
<keyword evidence="3" id="KW-1185">Reference proteome</keyword>
<organism evidence="2 3">
    <name type="scientific">Catellatospora bangladeshensis</name>
    <dbReference type="NCBI Taxonomy" id="310355"/>
    <lineage>
        <taxon>Bacteria</taxon>
        <taxon>Bacillati</taxon>
        <taxon>Actinomycetota</taxon>
        <taxon>Actinomycetes</taxon>
        <taxon>Micromonosporales</taxon>
        <taxon>Micromonosporaceae</taxon>
        <taxon>Catellatospora</taxon>
    </lineage>
</organism>
<dbReference type="EMBL" id="BONF01000056">
    <property type="protein sequence ID" value="GIF85966.1"/>
    <property type="molecule type" value="Genomic_DNA"/>
</dbReference>
<dbReference type="Proteomes" id="UP000601223">
    <property type="component" value="Unassembled WGS sequence"/>
</dbReference>
<protein>
    <submittedName>
        <fullName evidence="2">Multidrug ABC transporter permease</fullName>
    </submittedName>
</protein>
<feature type="transmembrane region" description="Helical" evidence="1">
    <location>
        <begin position="239"/>
        <end position="260"/>
    </location>
</feature>
<keyword evidence="1" id="KW-1133">Transmembrane helix</keyword>